<proteinExistence type="inferred from homology"/>
<dbReference type="PATRIC" id="fig|45056.6.peg.1940"/>
<dbReference type="Gene3D" id="3.40.50.720">
    <property type="entry name" value="NAD(P)-binding Rossmann-like Domain"/>
    <property type="match status" value="1"/>
</dbReference>
<comment type="pathway">
    <text evidence="1 8">Metabolic intermediate biosynthesis; chorismate biosynthesis; chorismate from D-erythrose 4-phosphate and phosphoenolpyruvate: step 4/7.</text>
</comment>
<dbReference type="UniPathway" id="UPA00053">
    <property type="reaction ID" value="UER00087"/>
</dbReference>
<dbReference type="Pfam" id="PF01488">
    <property type="entry name" value="Shikimate_DH"/>
    <property type="match status" value="1"/>
</dbReference>
<dbReference type="EMBL" id="LNKA01000019">
    <property type="protein sequence ID" value="KTC64584.1"/>
    <property type="molecule type" value="Genomic_DNA"/>
</dbReference>
<keyword evidence="6 8" id="KW-0057">Aromatic amino acid biosynthesis</keyword>
<keyword evidence="14" id="KW-1185">Reference proteome</keyword>
<keyword evidence="5 8" id="KW-0560">Oxidoreductase</keyword>
<dbReference type="GO" id="GO:0009423">
    <property type="term" value="P:chorismate biosynthetic process"/>
    <property type="evidence" value="ECO:0007669"/>
    <property type="project" value="UniProtKB-UniRule"/>
</dbReference>
<comment type="function">
    <text evidence="8">Involved in the biosynthesis of the chorismate, which leads to the biosynthesis of aromatic amino acids. Catalyzes the reversible NADPH linked reduction of 3-dehydroshikimate (DHSA) to yield shikimate (SA).</text>
</comment>
<dbReference type="FunFam" id="3.40.50.10860:FF:000006">
    <property type="entry name" value="Shikimate dehydrogenase (NADP(+))"/>
    <property type="match status" value="1"/>
</dbReference>
<gene>
    <name evidence="8 12" type="primary">aroE</name>
    <name evidence="12" type="ORF">Lade_1878</name>
    <name evidence="13" type="ORF">NCTC12735_01597</name>
</gene>
<dbReference type="Pfam" id="PF08501">
    <property type="entry name" value="Shikimate_dh_N"/>
    <property type="match status" value="1"/>
</dbReference>
<feature type="binding site" evidence="8">
    <location>
        <begin position="126"/>
        <end position="130"/>
    </location>
    <ligand>
        <name>NADP(+)</name>
        <dbReference type="ChEBI" id="CHEBI:58349"/>
    </ligand>
</feature>
<dbReference type="Proteomes" id="UP000054859">
    <property type="component" value="Unassembled WGS sequence"/>
</dbReference>
<evidence type="ECO:0000256" key="5">
    <source>
        <dbReference type="ARBA" id="ARBA00023002"/>
    </source>
</evidence>
<dbReference type="InterPro" id="IPR041121">
    <property type="entry name" value="SDH_C"/>
</dbReference>
<evidence type="ECO:0000256" key="3">
    <source>
        <dbReference type="ARBA" id="ARBA00022605"/>
    </source>
</evidence>
<dbReference type="OrthoDB" id="9776868at2"/>
<dbReference type="Gene3D" id="3.40.50.10860">
    <property type="entry name" value="Leucine Dehydrogenase, chain A, domain 1"/>
    <property type="match status" value="1"/>
</dbReference>
<dbReference type="GO" id="GO:0009073">
    <property type="term" value="P:aromatic amino acid family biosynthetic process"/>
    <property type="evidence" value="ECO:0007669"/>
    <property type="project" value="UniProtKB-KW"/>
</dbReference>
<feature type="binding site" evidence="8">
    <location>
        <position position="103"/>
    </location>
    <ligand>
        <name>shikimate</name>
        <dbReference type="ChEBI" id="CHEBI:36208"/>
    </ligand>
</feature>
<evidence type="ECO:0000313" key="15">
    <source>
        <dbReference type="Proteomes" id="UP000281170"/>
    </source>
</evidence>
<dbReference type="HAMAP" id="MF_00222">
    <property type="entry name" value="Shikimate_DH_AroE"/>
    <property type="match status" value="1"/>
</dbReference>
<feature type="binding site" evidence="8">
    <location>
        <position position="212"/>
    </location>
    <ligand>
        <name>shikimate</name>
        <dbReference type="ChEBI" id="CHEBI:36208"/>
    </ligand>
</feature>
<feature type="domain" description="SDH C-terminal" evidence="11">
    <location>
        <begin position="234"/>
        <end position="262"/>
    </location>
</feature>
<feature type="binding site" evidence="8">
    <location>
        <position position="63"/>
    </location>
    <ligand>
        <name>shikimate</name>
        <dbReference type="ChEBI" id="CHEBI:36208"/>
    </ligand>
</feature>
<comment type="catalytic activity">
    <reaction evidence="7 8">
        <text>shikimate + NADP(+) = 3-dehydroshikimate + NADPH + H(+)</text>
        <dbReference type="Rhea" id="RHEA:17737"/>
        <dbReference type="ChEBI" id="CHEBI:15378"/>
        <dbReference type="ChEBI" id="CHEBI:16630"/>
        <dbReference type="ChEBI" id="CHEBI:36208"/>
        <dbReference type="ChEBI" id="CHEBI:57783"/>
        <dbReference type="ChEBI" id="CHEBI:58349"/>
        <dbReference type="EC" id="1.1.1.25"/>
    </reaction>
</comment>
<reference evidence="13 15" key="2">
    <citation type="submission" date="2018-12" db="EMBL/GenBank/DDBJ databases">
        <authorList>
            <consortium name="Pathogen Informatics"/>
        </authorList>
    </citation>
    <scope>NUCLEOTIDE SEQUENCE [LARGE SCALE GENOMIC DNA]</scope>
    <source>
        <strain evidence="13 15">NCTC12735</strain>
        <plasmid evidence="15">24</plasmid>
    </source>
</reference>
<evidence type="ECO:0000256" key="7">
    <source>
        <dbReference type="ARBA" id="ARBA00049442"/>
    </source>
</evidence>
<evidence type="ECO:0000259" key="9">
    <source>
        <dbReference type="Pfam" id="PF01488"/>
    </source>
</evidence>
<comment type="similarity">
    <text evidence="8">Belongs to the shikimate dehydrogenase family.</text>
</comment>
<evidence type="ECO:0000313" key="14">
    <source>
        <dbReference type="Proteomes" id="UP000054859"/>
    </source>
</evidence>
<feature type="domain" description="Quinate/shikimate 5-dehydrogenase/glutamyl-tRNA reductase" evidence="9">
    <location>
        <begin position="116"/>
        <end position="186"/>
    </location>
</feature>
<reference evidence="12 14" key="1">
    <citation type="submission" date="2015-11" db="EMBL/GenBank/DDBJ databases">
        <title>Identification of large and diverse effector repertoires of 38 Legionella species.</title>
        <authorList>
            <person name="Burstein D."/>
            <person name="Amaro F."/>
            <person name="Zusman T."/>
            <person name="Lifshitz Z."/>
            <person name="Cohen O."/>
            <person name="Gilbert J.A."/>
            <person name="Pupko T."/>
            <person name="Shuman H.A."/>
            <person name="Segal G."/>
        </authorList>
    </citation>
    <scope>NUCLEOTIDE SEQUENCE [LARGE SCALE GENOMIC DNA]</scope>
    <source>
        <strain evidence="12 14">1762-AUS-E</strain>
    </source>
</reference>
<dbReference type="InterPro" id="IPR006151">
    <property type="entry name" value="Shikm_DH/Glu-tRNA_Rdtase"/>
</dbReference>
<dbReference type="GO" id="GO:0019632">
    <property type="term" value="P:shikimate metabolic process"/>
    <property type="evidence" value="ECO:0007669"/>
    <property type="project" value="InterPro"/>
</dbReference>
<protein>
    <recommendedName>
        <fullName evidence="2 8">Shikimate dehydrogenase (NADP(+))</fullName>
        <shortName evidence="8">SDH</shortName>
        <ecNumber evidence="2 8">1.1.1.25</ecNumber>
    </recommendedName>
</protein>
<keyword evidence="13" id="KW-0614">Plasmid</keyword>
<dbReference type="NCBIfam" id="TIGR00507">
    <property type="entry name" value="aroE"/>
    <property type="match status" value="1"/>
</dbReference>
<keyword evidence="3 8" id="KW-0028">Amino-acid biosynthesis</keyword>
<feature type="binding site" evidence="8">
    <location>
        <begin position="150"/>
        <end position="155"/>
    </location>
    <ligand>
        <name>NADP(+)</name>
        <dbReference type="ChEBI" id="CHEBI:58349"/>
    </ligand>
</feature>
<feature type="binding site" evidence="8">
    <location>
        <position position="210"/>
    </location>
    <ligand>
        <name>NADP(+)</name>
        <dbReference type="ChEBI" id="CHEBI:58349"/>
    </ligand>
</feature>
<dbReference type="InterPro" id="IPR046346">
    <property type="entry name" value="Aminoacid_DH-like_N_sf"/>
</dbReference>
<evidence type="ECO:0000256" key="8">
    <source>
        <dbReference type="HAMAP-Rule" id="MF_00222"/>
    </source>
</evidence>
<dbReference type="GO" id="GO:0005829">
    <property type="term" value="C:cytosol"/>
    <property type="evidence" value="ECO:0007669"/>
    <property type="project" value="TreeGrafter"/>
</dbReference>
<evidence type="ECO:0000256" key="2">
    <source>
        <dbReference type="ARBA" id="ARBA00012962"/>
    </source>
</evidence>
<sequence>MKKKYFAVMGNPIAHSLSPHIHSLFAKQTNVALIYEKLLIEEQRFESAVHQFFLQGGQGLNITLPFKQRAFVMSAVKTDRCHTAGAANTLWIKESKLYADNTDGVGLITDLERYTAIENKKILILGAGGATRGILTPLFLKSPKTITVANRTWAKAEELQKEFPFIHISPMEQLEGEYDLILNAISMRFDFSHALFSKNLFKDSSLCYDLSYNLERPTPFVALAKSSGCEVRDGLGMLVEQAAESFFIWNGIRPDTNKVLRELNKIGPFA</sequence>
<dbReference type="Pfam" id="PF18317">
    <property type="entry name" value="SDH_C"/>
    <property type="match status" value="1"/>
</dbReference>
<evidence type="ECO:0000256" key="4">
    <source>
        <dbReference type="ARBA" id="ARBA00022857"/>
    </source>
</evidence>
<dbReference type="KEGG" id="ladl:NCTC12735_01597"/>
<dbReference type="InterPro" id="IPR011342">
    <property type="entry name" value="Shikimate_DH"/>
</dbReference>
<dbReference type="NCBIfam" id="NF001310">
    <property type="entry name" value="PRK00258.1-2"/>
    <property type="match status" value="1"/>
</dbReference>
<evidence type="ECO:0000259" key="11">
    <source>
        <dbReference type="Pfam" id="PF18317"/>
    </source>
</evidence>
<dbReference type="GO" id="GO:0008652">
    <property type="term" value="P:amino acid biosynthetic process"/>
    <property type="evidence" value="ECO:0007669"/>
    <property type="project" value="UniProtKB-KW"/>
</dbReference>
<dbReference type="PANTHER" id="PTHR21089">
    <property type="entry name" value="SHIKIMATE DEHYDROGENASE"/>
    <property type="match status" value="1"/>
</dbReference>
<dbReference type="SUPFAM" id="SSF51735">
    <property type="entry name" value="NAD(P)-binding Rossmann-fold domains"/>
    <property type="match status" value="1"/>
</dbReference>
<evidence type="ECO:0000256" key="1">
    <source>
        <dbReference type="ARBA" id="ARBA00004871"/>
    </source>
</evidence>
<dbReference type="EMBL" id="LR134433">
    <property type="protein sequence ID" value="VEH85952.1"/>
    <property type="molecule type" value="Genomic_DNA"/>
</dbReference>
<keyword evidence="4 8" id="KW-0521">NADP</keyword>
<feature type="domain" description="Shikimate dehydrogenase substrate binding N-terminal" evidence="10">
    <location>
        <begin position="8"/>
        <end position="90"/>
    </location>
</feature>
<feature type="active site" description="Proton acceptor" evidence="8">
    <location>
        <position position="67"/>
    </location>
</feature>
<evidence type="ECO:0000313" key="13">
    <source>
        <dbReference type="EMBL" id="VEH85952.1"/>
    </source>
</evidence>
<dbReference type="STRING" id="45056.Lade_1878"/>
<organism evidence="12 14">
    <name type="scientific">Legionella adelaidensis</name>
    <dbReference type="NCBI Taxonomy" id="45056"/>
    <lineage>
        <taxon>Bacteria</taxon>
        <taxon>Pseudomonadati</taxon>
        <taxon>Pseudomonadota</taxon>
        <taxon>Gammaproteobacteria</taxon>
        <taxon>Legionellales</taxon>
        <taxon>Legionellaceae</taxon>
        <taxon>Legionella</taxon>
    </lineage>
</organism>
<feature type="binding site" evidence="8">
    <location>
        <position position="88"/>
    </location>
    <ligand>
        <name>shikimate</name>
        <dbReference type="ChEBI" id="CHEBI:36208"/>
    </ligand>
</feature>
<feature type="binding site" evidence="8">
    <location>
        <position position="234"/>
    </location>
    <ligand>
        <name>NADP(+)</name>
        <dbReference type="ChEBI" id="CHEBI:58349"/>
    </ligand>
</feature>
<feature type="binding site" evidence="8">
    <location>
        <position position="241"/>
    </location>
    <ligand>
        <name>shikimate</name>
        <dbReference type="ChEBI" id="CHEBI:36208"/>
    </ligand>
</feature>
<dbReference type="InterPro" id="IPR036291">
    <property type="entry name" value="NAD(P)-bd_dom_sf"/>
</dbReference>
<dbReference type="SUPFAM" id="SSF53223">
    <property type="entry name" value="Aminoacid dehydrogenase-like, N-terminal domain"/>
    <property type="match status" value="1"/>
</dbReference>
<dbReference type="InterPro" id="IPR022893">
    <property type="entry name" value="Shikimate_DH_fam"/>
</dbReference>
<dbReference type="RefSeq" id="WP_058462945.1">
    <property type="nucleotide sequence ID" value="NZ_CAAAHS010000006.1"/>
</dbReference>
<dbReference type="Proteomes" id="UP000281170">
    <property type="component" value="Plasmid 24"/>
</dbReference>
<dbReference type="GO" id="GO:0004764">
    <property type="term" value="F:shikimate 3-dehydrogenase (NADP+) activity"/>
    <property type="evidence" value="ECO:0007669"/>
    <property type="project" value="UniProtKB-UniRule"/>
</dbReference>
<accession>A0A0W0R0J8</accession>
<geneLocation type="plasmid" evidence="13 15">
    <name>24</name>
</geneLocation>
<dbReference type="InterPro" id="IPR013708">
    <property type="entry name" value="Shikimate_DH-bd_N"/>
</dbReference>
<feature type="binding site" evidence="8">
    <location>
        <begin position="16"/>
        <end position="18"/>
    </location>
    <ligand>
        <name>shikimate</name>
        <dbReference type="ChEBI" id="CHEBI:36208"/>
    </ligand>
</feature>
<name>A0A0W0R0J8_9GAMM</name>
<feature type="binding site" evidence="8">
    <location>
        <position position="79"/>
    </location>
    <ligand>
        <name>NADP(+)</name>
        <dbReference type="ChEBI" id="CHEBI:58349"/>
    </ligand>
</feature>
<comment type="subunit">
    <text evidence="8">Homodimer.</text>
</comment>
<dbReference type="GO" id="GO:0050661">
    <property type="term" value="F:NADP binding"/>
    <property type="evidence" value="ECO:0007669"/>
    <property type="project" value="InterPro"/>
</dbReference>
<evidence type="ECO:0000313" key="12">
    <source>
        <dbReference type="EMBL" id="KTC64584.1"/>
    </source>
</evidence>
<dbReference type="PANTHER" id="PTHR21089:SF1">
    <property type="entry name" value="BIFUNCTIONAL 3-DEHYDROQUINATE DEHYDRATASE_SHIKIMATE DEHYDROGENASE, CHLOROPLASTIC"/>
    <property type="match status" value="1"/>
</dbReference>
<dbReference type="CDD" id="cd01065">
    <property type="entry name" value="NAD_bind_Shikimate_DH"/>
    <property type="match status" value="1"/>
</dbReference>
<evidence type="ECO:0000256" key="6">
    <source>
        <dbReference type="ARBA" id="ARBA00023141"/>
    </source>
</evidence>
<dbReference type="EC" id="1.1.1.25" evidence="2 8"/>
<evidence type="ECO:0000259" key="10">
    <source>
        <dbReference type="Pfam" id="PF08501"/>
    </source>
</evidence>
<dbReference type="AlphaFoldDB" id="A0A0W0R0J8"/>